<name>A0A2Z6R2L9_9GLOM</name>
<keyword evidence="3" id="KW-1185">Reference proteome</keyword>
<evidence type="ECO:0000313" key="3">
    <source>
        <dbReference type="Proteomes" id="UP000247702"/>
    </source>
</evidence>
<evidence type="ECO:0000313" key="2">
    <source>
        <dbReference type="EMBL" id="GES83749.1"/>
    </source>
</evidence>
<dbReference type="EMBL" id="BLAL01000073">
    <property type="protein sequence ID" value="GES83749.1"/>
    <property type="molecule type" value="Genomic_DNA"/>
</dbReference>
<gene>
    <name evidence="2" type="ORF">RCL2_001090400</name>
    <name evidence="1" type="ORF">RclHR1_00280029</name>
</gene>
<protein>
    <submittedName>
        <fullName evidence="1">Uncharacterized protein</fullName>
    </submittedName>
</protein>
<sequence length="222" mass="26428">MQNISQDSQNYQDYRDYDENLTECIQNPLENNNNNNIFTATPNSLNDYSHENESTVSVPSTHFVTPNFQSTSRTASHQSNIPFMYQKFQRISNSIIIFEENAKRQLEQVYELKDHLSQLKQFFNTQQQQHHPITTRRVNRNRDYRTHPYLNERHYVSPHMSTATETDRYYKNENELDFMNDQNISLNRFRLQQSNVPTAIGFSNNNKILSTSPQNFEFHDPY</sequence>
<organism evidence="1 3">
    <name type="scientific">Rhizophagus clarus</name>
    <dbReference type="NCBI Taxonomy" id="94130"/>
    <lineage>
        <taxon>Eukaryota</taxon>
        <taxon>Fungi</taxon>
        <taxon>Fungi incertae sedis</taxon>
        <taxon>Mucoromycota</taxon>
        <taxon>Glomeromycotina</taxon>
        <taxon>Glomeromycetes</taxon>
        <taxon>Glomerales</taxon>
        <taxon>Glomeraceae</taxon>
        <taxon>Rhizophagus</taxon>
    </lineage>
</organism>
<evidence type="ECO:0000313" key="1">
    <source>
        <dbReference type="EMBL" id="GBB96637.1"/>
    </source>
</evidence>
<dbReference type="EMBL" id="BEXD01002001">
    <property type="protein sequence ID" value="GBB96637.1"/>
    <property type="molecule type" value="Genomic_DNA"/>
</dbReference>
<dbReference type="AlphaFoldDB" id="A0A2Z6R2L9"/>
<dbReference type="Proteomes" id="UP000247702">
    <property type="component" value="Unassembled WGS sequence"/>
</dbReference>
<dbReference type="Proteomes" id="UP000615446">
    <property type="component" value="Unassembled WGS sequence"/>
</dbReference>
<comment type="caution">
    <text evidence="1">The sequence shown here is derived from an EMBL/GenBank/DDBJ whole genome shotgun (WGS) entry which is preliminary data.</text>
</comment>
<accession>A0A2Z6R2L9</accession>
<reference evidence="1 3" key="1">
    <citation type="submission" date="2017-11" db="EMBL/GenBank/DDBJ databases">
        <title>The genome of Rhizophagus clarus HR1 reveals common genetic basis of auxotrophy among arbuscular mycorrhizal fungi.</title>
        <authorList>
            <person name="Kobayashi Y."/>
        </authorList>
    </citation>
    <scope>NUCLEOTIDE SEQUENCE [LARGE SCALE GENOMIC DNA]</scope>
    <source>
        <strain evidence="1 3">HR1</strain>
    </source>
</reference>
<reference evidence="2" key="2">
    <citation type="submission" date="2019-10" db="EMBL/GenBank/DDBJ databases">
        <title>Conservation and host-specific expression of non-tandemly repeated heterogenous ribosome RNA gene in arbuscular mycorrhizal fungi.</title>
        <authorList>
            <person name="Maeda T."/>
            <person name="Kobayashi Y."/>
            <person name="Nakagawa T."/>
            <person name="Ezawa T."/>
            <person name="Yamaguchi K."/>
            <person name="Bino T."/>
            <person name="Nishimoto Y."/>
            <person name="Shigenobu S."/>
            <person name="Kawaguchi M."/>
        </authorList>
    </citation>
    <scope>NUCLEOTIDE SEQUENCE</scope>
    <source>
        <strain evidence="2">HR1</strain>
    </source>
</reference>
<dbReference type="OrthoDB" id="2360772at2759"/>
<proteinExistence type="predicted"/>